<comment type="caution">
    <text evidence="3">The sequence shown here is derived from an EMBL/GenBank/DDBJ whole genome shotgun (WGS) entry which is preliminary data.</text>
</comment>
<organism evidence="3 4">
    <name type="scientific">Toxoplasma gondii p89</name>
    <dbReference type="NCBI Taxonomy" id="943119"/>
    <lineage>
        <taxon>Eukaryota</taxon>
        <taxon>Sar</taxon>
        <taxon>Alveolata</taxon>
        <taxon>Apicomplexa</taxon>
        <taxon>Conoidasida</taxon>
        <taxon>Coccidia</taxon>
        <taxon>Eucoccidiorida</taxon>
        <taxon>Eimeriorina</taxon>
        <taxon>Sarcocystidae</taxon>
        <taxon>Toxoplasma</taxon>
    </lineage>
</organism>
<name>A0A086KCY7_TOXGO</name>
<dbReference type="VEuPathDB" id="ToxoDB:TGP89_228490"/>
<dbReference type="PANTHER" id="PTHR13261">
    <property type="entry name" value="BRCA2 AND CDKN1A INTERACTING PROTEIN"/>
    <property type="match status" value="1"/>
</dbReference>
<dbReference type="AlphaFoldDB" id="A0A086KCY7"/>
<evidence type="ECO:0000256" key="1">
    <source>
        <dbReference type="ARBA" id="ARBA00006781"/>
    </source>
</evidence>
<proteinExistence type="inferred from homology"/>
<dbReference type="Proteomes" id="UP000028828">
    <property type="component" value="Unassembled WGS sequence"/>
</dbReference>
<feature type="compositionally biased region" description="Acidic residues" evidence="2">
    <location>
        <begin position="36"/>
        <end position="46"/>
    </location>
</feature>
<feature type="compositionally biased region" description="Acidic residues" evidence="2">
    <location>
        <begin position="63"/>
        <end position="76"/>
    </location>
</feature>
<dbReference type="Pfam" id="PF13862">
    <property type="entry name" value="BCCIP"/>
    <property type="match status" value="1"/>
</dbReference>
<sequence>MKGSNKTAEAAVSGEGDRRRKRDEDVVNAEERAEESSSDEEDDGDEIQFKARTKEELLRQGEDGEDEADEEEDTDLTETVRASFGLFDPHEEATEAVLALLRQSRLDVHLKISSGALRSLAEAIANQGNVGSLLKAVPEEEEDQDDENAPVVGFLSLLSLRQYPEATDVFRDAFLRLAAEHAPAGMKAKLEAILSPESEESVGKHDSKKQLKHNVNCGWMVKERVSNTPPALIPTMFSSLLEDVNWSLATEEMDEEERPFYNYTHVVVLTRVYKEADAGATTGPKKAKGDEPLGFKAFFPHPEDEELLKVATSYFTCPTGSSARVSAVEGSSGPGAGKQKKQASQEAAEEDASMEGSCQIRSCPEYLLLLLLPFDRLKKCTDAMQQQAVLQAAS</sequence>
<reference evidence="3 4" key="1">
    <citation type="submission" date="2014-03" db="EMBL/GenBank/DDBJ databases">
        <authorList>
            <person name="Sibley D."/>
            <person name="Venepally P."/>
            <person name="Karamycheva S."/>
            <person name="Hadjithomas M."/>
            <person name="Khan A."/>
            <person name="Brunk B."/>
            <person name="Roos D."/>
            <person name="Caler E."/>
            <person name="Lorenzi H."/>
        </authorList>
    </citation>
    <scope>NUCLEOTIDE SEQUENCE [LARGE SCALE GENOMIC DNA]</scope>
    <source>
        <strain evidence="4">p89</strain>
    </source>
</reference>
<evidence type="ECO:0000313" key="4">
    <source>
        <dbReference type="Proteomes" id="UP000028828"/>
    </source>
</evidence>
<protein>
    <submittedName>
        <fullName evidence="3">p21-carboxy-terminal region-binding protein</fullName>
    </submittedName>
</protein>
<dbReference type="OrthoDB" id="330518at2759"/>
<feature type="compositionally biased region" description="Basic and acidic residues" evidence="2">
    <location>
        <begin position="47"/>
        <end position="62"/>
    </location>
</feature>
<feature type="region of interest" description="Disordered" evidence="2">
    <location>
        <begin position="1"/>
        <end position="76"/>
    </location>
</feature>
<dbReference type="EMBL" id="AEYI02001039">
    <property type="protein sequence ID" value="KFG42255.1"/>
    <property type="molecule type" value="Genomic_DNA"/>
</dbReference>
<feature type="compositionally biased region" description="Basic and acidic residues" evidence="2">
    <location>
        <begin position="15"/>
        <end position="35"/>
    </location>
</feature>
<dbReference type="PANTHER" id="PTHR13261:SF0">
    <property type="entry name" value="BRCA2 AND CDKN1A-INTERACTING PROTEIN"/>
    <property type="match status" value="1"/>
</dbReference>
<evidence type="ECO:0000313" key="3">
    <source>
        <dbReference type="EMBL" id="KFG42255.1"/>
    </source>
</evidence>
<gene>
    <name evidence="3" type="ORF">TGP89_228490</name>
</gene>
<accession>A0A086KCY7</accession>
<dbReference type="InterPro" id="IPR025602">
    <property type="entry name" value="BCP1_family"/>
</dbReference>
<evidence type="ECO:0000256" key="2">
    <source>
        <dbReference type="SAM" id="MobiDB-lite"/>
    </source>
</evidence>
<feature type="region of interest" description="Disordered" evidence="2">
    <location>
        <begin position="326"/>
        <end position="350"/>
    </location>
</feature>
<comment type="similarity">
    <text evidence="1">Belongs to the BCP1 family.</text>
</comment>
<dbReference type="GO" id="GO:0005634">
    <property type="term" value="C:nucleus"/>
    <property type="evidence" value="ECO:0007669"/>
    <property type="project" value="TreeGrafter"/>
</dbReference>